<gene>
    <name evidence="1" type="ORF">QWZ16_08935</name>
    <name evidence="2" type="ORF">QWZ16_24905</name>
</gene>
<comment type="caution">
    <text evidence="1">The sequence shown here is derived from an EMBL/GenBank/DDBJ whole genome shotgun (WGS) entry which is preliminary data.</text>
</comment>
<dbReference type="EMBL" id="JAUFQC010000001">
    <property type="protein sequence ID" value="MDN3609820.1"/>
    <property type="molecule type" value="Genomic_DNA"/>
</dbReference>
<dbReference type="PANTHER" id="PTHR38778:SF1">
    <property type="entry name" value="CYTOPLASMIC PROTEIN"/>
    <property type="match status" value="1"/>
</dbReference>
<sequence>MKPFKLENKKRRIQKKLFLGEFAMMGFEISCETTINDFERYDNFIDNFIDYIEALGLSFGGGGLEQFDGFICCSERYHSVTEGQQTQVLEWLEARDEVKSVQTSELVDANYL</sequence>
<evidence type="ECO:0000313" key="2">
    <source>
        <dbReference type="EMBL" id="MDN3612788.1"/>
    </source>
</evidence>
<proteinExistence type="predicted"/>
<dbReference type="Proteomes" id="UP001238540">
    <property type="component" value="Unassembled WGS sequence"/>
</dbReference>
<accession>A0ABT8BUR4</accession>
<dbReference type="InterPro" id="IPR007416">
    <property type="entry name" value="YggL_50S_bp"/>
</dbReference>
<evidence type="ECO:0000313" key="3">
    <source>
        <dbReference type="Proteomes" id="UP001238540"/>
    </source>
</evidence>
<reference evidence="1" key="1">
    <citation type="journal article" date="2014" name="Int. J. Syst. Evol. Microbiol.">
        <title>Complete genome of a new Firmicutes species belonging to the dominant human colonic microbiota ('Ruminococcus bicirculans') reveals two chromosomes and a selective capacity to utilize plant glucans.</title>
        <authorList>
            <consortium name="NISC Comparative Sequencing Program"/>
            <person name="Wegmann U."/>
            <person name="Louis P."/>
            <person name="Goesmann A."/>
            <person name="Henrissat B."/>
            <person name="Duncan S.H."/>
            <person name="Flint H.J."/>
        </authorList>
    </citation>
    <scope>NUCLEOTIDE SEQUENCE</scope>
    <source>
        <strain evidence="1">CECT 7398</strain>
    </source>
</reference>
<reference evidence="1" key="3">
    <citation type="submission" date="2023-06" db="EMBL/GenBank/DDBJ databases">
        <authorList>
            <person name="Lucena T."/>
            <person name="Sun Q."/>
        </authorList>
    </citation>
    <scope>NUCLEOTIDE SEQUENCE</scope>
    <source>
        <strain evidence="1">CECT 7398</strain>
    </source>
</reference>
<evidence type="ECO:0000313" key="1">
    <source>
        <dbReference type="EMBL" id="MDN3609820.1"/>
    </source>
</evidence>
<dbReference type="RefSeq" id="WP_076590767.1">
    <property type="nucleotide sequence ID" value="NZ_JABEYA020000007.1"/>
</dbReference>
<name>A0ABT8BUR4_9VIBR</name>
<organism evidence="1 3">
    <name type="scientific">Vibrio ostreicida</name>
    <dbReference type="NCBI Taxonomy" id="526588"/>
    <lineage>
        <taxon>Bacteria</taxon>
        <taxon>Pseudomonadati</taxon>
        <taxon>Pseudomonadota</taxon>
        <taxon>Gammaproteobacteria</taxon>
        <taxon>Vibrionales</taxon>
        <taxon>Vibrionaceae</taxon>
        <taxon>Vibrio</taxon>
    </lineage>
</organism>
<keyword evidence="3" id="KW-1185">Reference proteome</keyword>
<reference evidence="3" key="2">
    <citation type="journal article" date="2019" name="Int. J. Syst. Evol. Microbiol.">
        <title>The Global Catalogue of Microorganisms (GCM) 10K type strain sequencing project: providing services to taxonomists for standard genome sequencing and annotation.</title>
        <authorList>
            <consortium name="The Broad Institute Genomics Platform"/>
            <consortium name="The Broad Institute Genome Sequencing Center for Infectious Disease"/>
            <person name="Wu L."/>
            <person name="Ma J."/>
        </authorList>
    </citation>
    <scope>NUCLEOTIDE SEQUENCE [LARGE SCALE GENOMIC DNA]</scope>
    <source>
        <strain evidence="3">CECT 7398</strain>
    </source>
</reference>
<dbReference type="EMBL" id="JAUFQC010000036">
    <property type="protein sequence ID" value="MDN3612788.1"/>
    <property type="molecule type" value="Genomic_DNA"/>
</dbReference>
<dbReference type="Pfam" id="PF04320">
    <property type="entry name" value="YggL_50S_bp"/>
    <property type="match status" value="1"/>
</dbReference>
<protein>
    <submittedName>
        <fullName evidence="1">50S ribosome-binding protein YggL</fullName>
    </submittedName>
</protein>
<dbReference type="PANTHER" id="PTHR38778">
    <property type="entry name" value="CYTOPLASMIC PROTEIN-RELATED"/>
    <property type="match status" value="1"/>
</dbReference>